<dbReference type="STRING" id="1408254.T458_22690"/>
<comment type="caution">
    <text evidence="2">The sequence shown here is derived from an EMBL/GenBank/DDBJ whole genome shotgun (WGS) entry which is preliminary data.</text>
</comment>
<dbReference type="AlphaFoldDB" id="V6MDY5"/>
<reference evidence="2 3" key="1">
    <citation type="journal article" date="2014" name="Genome Announc.">
        <title>Draft Genome Sequence of Brevibacillus panacihumi Strain W25, a Halotolerant Hydrocarbon-Degrading Bacterium.</title>
        <authorList>
            <person name="Wang X."/>
            <person name="Jin D."/>
            <person name="Zhou L."/>
            <person name="Wu L."/>
            <person name="An W."/>
            <person name="Chen Y."/>
            <person name="Zhao L."/>
        </authorList>
    </citation>
    <scope>NUCLEOTIDE SEQUENCE [LARGE SCALE GENOMIC DNA]</scope>
    <source>
        <strain evidence="2 3">W25</strain>
    </source>
</reference>
<dbReference type="EMBL" id="AYJU01000017">
    <property type="protein sequence ID" value="EST53583.1"/>
    <property type="molecule type" value="Genomic_DNA"/>
</dbReference>
<dbReference type="eggNOG" id="ENOG50319RE">
    <property type="taxonomic scope" value="Bacteria"/>
</dbReference>
<feature type="transmembrane region" description="Helical" evidence="1">
    <location>
        <begin position="75"/>
        <end position="93"/>
    </location>
</feature>
<sequence>MVKGREEKLMKSTAIEKILWSIALPGFGQLLNGKFLKGLTLLGLEFIINQKSHLNQTIIASFQGEIPMAIRVTDYQWLMFYPCVYMFAIYDAYRDTLSGDTPPYSFFPFAFAAFFATIGVIYSPNFRIFGVLLGPVWLPIIFCFIGILIGNAIKFVCRNKLPPSIHK</sequence>
<name>V6MDY5_9BACL</name>
<organism evidence="2 3">
    <name type="scientific">Brevibacillus panacihumi W25</name>
    <dbReference type="NCBI Taxonomy" id="1408254"/>
    <lineage>
        <taxon>Bacteria</taxon>
        <taxon>Bacillati</taxon>
        <taxon>Bacillota</taxon>
        <taxon>Bacilli</taxon>
        <taxon>Bacillales</taxon>
        <taxon>Paenibacillaceae</taxon>
        <taxon>Brevibacillus</taxon>
    </lineage>
</organism>
<gene>
    <name evidence="2" type="ORF">T458_22690</name>
</gene>
<evidence type="ECO:0000256" key="1">
    <source>
        <dbReference type="SAM" id="Phobius"/>
    </source>
</evidence>
<dbReference type="Proteomes" id="UP000017973">
    <property type="component" value="Unassembled WGS sequence"/>
</dbReference>
<protein>
    <submittedName>
        <fullName evidence="2">Membrane protein</fullName>
    </submittedName>
</protein>
<evidence type="ECO:0000313" key="3">
    <source>
        <dbReference type="Proteomes" id="UP000017973"/>
    </source>
</evidence>
<keyword evidence="3" id="KW-1185">Reference proteome</keyword>
<feature type="transmembrane region" description="Helical" evidence="1">
    <location>
        <begin position="105"/>
        <end position="124"/>
    </location>
</feature>
<keyword evidence="1" id="KW-0472">Membrane</keyword>
<dbReference type="RefSeq" id="WP_023558331.1">
    <property type="nucleotide sequence ID" value="NZ_KI629785.1"/>
</dbReference>
<keyword evidence="1" id="KW-0812">Transmembrane</keyword>
<evidence type="ECO:0000313" key="2">
    <source>
        <dbReference type="EMBL" id="EST53583.1"/>
    </source>
</evidence>
<accession>V6MDY5</accession>
<feature type="transmembrane region" description="Helical" evidence="1">
    <location>
        <begin position="136"/>
        <end position="157"/>
    </location>
</feature>
<dbReference type="PATRIC" id="fig|1408254.3.peg.4457"/>
<keyword evidence="1" id="KW-1133">Transmembrane helix</keyword>
<dbReference type="HOGENOM" id="CLU_142074_0_0_9"/>
<proteinExistence type="predicted"/>